<dbReference type="EMBL" id="DF977000">
    <property type="protein sequence ID" value="GAQ24817.1"/>
    <property type="molecule type" value="Genomic_DNA"/>
</dbReference>
<organism evidence="2">
    <name type="scientific">Tepidanaerobacter syntrophicus</name>
    <dbReference type="NCBI Taxonomy" id="224999"/>
    <lineage>
        <taxon>Bacteria</taxon>
        <taxon>Bacillati</taxon>
        <taxon>Bacillota</taxon>
        <taxon>Clostridia</taxon>
        <taxon>Thermosediminibacterales</taxon>
        <taxon>Tepidanaerobacteraceae</taxon>
        <taxon>Tepidanaerobacter</taxon>
    </lineage>
</organism>
<keyword evidence="3" id="KW-1185">Reference proteome</keyword>
<sequence>MKKVLIAGESWVSQTTHIKGFDSFSTVVYEEGVEYIRKAIEKAGYVVEFIPNHLAPVQFPSSIAELNTYSCVILSDIGSNTLLLSPETFSKSIKTPNRCELLKEYVYQGGGFMMIGGYMSFSGIDAKARYGFTPVKDILPVECLKIDDRAEHPEGISPIIVKEHEVFRGIPEEWPQFLGYNKTKPIPQGEVIATIDGDPFIAVGEFGKGKSAVFTSDCAPHWGPPAFVNWEFYDILWANLMDYLTK</sequence>
<reference evidence="2" key="1">
    <citation type="journal article" date="2016" name="Genome Announc.">
        <title>Draft Genome Sequence of the Syntrophic Lactate-Degrading Bacterium Tepidanaerobacter syntrophicus JLT.</title>
        <authorList>
            <person name="Matsuura N."/>
            <person name="Ohashi A."/>
            <person name="Tourlousse D.M."/>
            <person name="Sekiguchi Y."/>
        </authorList>
    </citation>
    <scope>NUCLEOTIDE SEQUENCE [LARGE SCALE GENOMIC DNA]</scope>
    <source>
        <strain evidence="2">JL</strain>
    </source>
</reference>
<dbReference type="InterPro" id="IPR029062">
    <property type="entry name" value="Class_I_gatase-like"/>
</dbReference>
<dbReference type="InterPro" id="IPR010768">
    <property type="entry name" value="GATase1-like"/>
</dbReference>
<dbReference type="RefSeq" id="WP_059032001.1">
    <property type="nucleotide sequence ID" value="NZ_BSDN01000003.1"/>
</dbReference>
<gene>
    <name evidence="2" type="ORF">TSYNT_6198</name>
</gene>
<evidence type="ECO:0000259" key="1">
    <source>
        <dbReference type="Pfam" id="PF07090"/>
    </source>
</evidence>
<evidence type="ECO:0000313" key="3">
    <source>
        <dbReference type="Proteomes" id="UP000062160"/>
    </source>
</evidence>
<dbReference type="Pfam" id="PF07090">
    <property type="entry name" value="GATase1_like"/>
    <property type="match status" value="1"/>
</dbReference>
<evidence type="ECO:0000313" key="2">
    <source>
        <dbReference type="EMBL" id="GAQ24817.1"/>
    </source>
</evidence>
<dbReference type="STRING" id="224999.GCA_001485475_00823"/>
<dbReference type="Gene3D" id="3.40.50.880">
    <property type="match status" value="1"/>
</dbReference>
<accession>A0A0U9HLW1</accession>
<dbReference type="AlphaFoldDB" id="A0A0U9HLW1"/>
<dbReference type="Proteomes" id="UP000062160">
    <property type="component" value="Unassembled WGS sequence"/>
</dbReference>
<dbReference type="PANTHER" id="PTHR37947:SF2">
    <property type="entry name" value="VON WILLEBRAND FACTOR TYPE A"/>
    <property type="match status" value="1"/>
</dbReference>
<protein>
    <submittedName>
        <fullName evidence="2">Uncharacterized membrane protein</fullName>
    </submittedName>
</protein>
<dbReference type="SUPFAM" id="SSF52317">
    <property type="entry name" value="Class I glutamine amidotransferase-like"/>
    <property type="match status" value="1"/>
</dbReference>
<dbReference type="PANTHER" id="PTHR37947">
    <property type="entry name" value="BLL2462 PROTEIN"/>
    <property type="match status" value="1"/>
</dbReference>
<name>A0A0U9HLW1_9FIRM</name>
<feature type="domain" description="Putative glutamine amidotransferase" evidence="1">
    <location>
        <begin position="3"/>
        <end position="245"/>
    </location>
</feature>
<dbReference type="OrthoDB" id="9781333at2"/>
<dbReference type="CDD" id="cd03143">
    <property type="entry name" value="A4_beta-galactosidase_middle_domain"/>
    <property type="match status" value="1"/>
</dbReference>
<proteinExistence type="predicted"/>